<dbReference type="NCBIfam" id="TIGR00762">
    <property type="entry name" value="DegV"/>
    <property type="match status" value="1"/>
</dbReference>
<dbReference type="Gene3D" id="3.40.50.10170">
    <property type="match status" value="1"/>
</dbReference>
<dbReference type="SUPFAM" id="SSF82549">
    <property type="entry name" value="DAK1/DegV-like"/>
    <property type="match status" value="1"/>
</dbReference>
<accession>A0AA46AHF8</accession>
<dbReference type="Pfam" id="PF02645">
    <property type="entry name" value="DegV"/>
    <property type="match status" value="1"/>
</dbReference>
<dbReference type="RefSeq" id="WP_283407536.1">
    <property type="nucleotide sequence ID" value="NZ_FXUF01000001.1"/>
</dbReference>
<sequence>MRTIQLITDSMTDIPQSLAEKHHIQIVPLTIFFGVEAYLDGVDLTSKDFYHRLNESEALPSTSQVTPAAFQAVFEKALADGKQVLCINASSKASGTHQSALIAKETIGSADIRVVDTMGLCMGAGLTVLETARRIESGATLDEAADFAASFAVNITHLFTVDTVKYLQKGGRINPGKAMMANILNIKPILTVHDGLVDPLDKVRGAKKVIHKMLELALQQQRDFTDKTIVIAHSNVPERAAVFQQEAQEMLKPKEIILAEIGCTIGTHTGQGTLALFFHHGNIAHTRQNMTEL</sequence>
<evidence type="ECO:0000313" key="2">
    <source>
        <dbReference type="EMBL" id="SMP38983.1"/>
    </source>
</evidence>
<dbReference type="GO" id="GO:0008289">
    <property type="term" value="F:lipid binding"/>
    <property type="evidence" value="ECO:0007669"/>
    <property type="project" value="UniProtKB-KW"/>
</dbReference>
<dbReference type="PROSITE" id="PS51482">
    <property type="entry name" value="DEGV"/>
    <property type="match status" value="1"/>
</dbReference>
<protein>
    <submittedName>
        <fullName evidence="2">EDD domain protein, DegV family</fullName>
    </submittedName>
</protein>
<name>A0AA46AHF8_9CLOT</name>
<gene>
    <name evidence="2" type="ORF">SAMN06296020_101173</name>
</gene>
<dbReference type="AlphaFoldDB" id="A0AA46AHF8"/>
<dbReference type="PANTHER" id="PTHR33434">
    <property type="entry name" value="DEGV DOMAIN-CONTAINING PROTEIN DR_1986-RELATED"/>
    <property type="match status" value="1"/>
</dbReference>
<dbReference type="Proteomes" id="UP001158066">
    <property type="component" value="Unassembled WGS sequence"/>
</dbReference>
<comment type="caution">
    <text evidence="2">The sequence shown here is derived from an EMBL/GenBank/DDBJ whole genome shotgun (WGS) entry which is preliminary data.</text>
</comment>
<dbReference type="EMBL" id="FXUF01000001">
    <property type="protein sequence ID" value="SMP38983.1"/>
    <property type="molecule type" value="Genomic_DNA"/>
</dbReference>
<dbReference type="Gene3D" id="3.30.1180.10">
    <property type="match status" value="1"/>
</dbReference>
<proteinExistence type="predicted"/>
<organism evidence="2 3">
    <name type="scientific">Anoxynatronum buryatiense</name>
    <dbReference type="NCBI Taxonomy" id="489973"/>
    <lineage>
        <taxon>Bacteria</taxon>
        <taxon>Bacillati</taxon>
        <taxon>Bacillota</taxon>
        <taxon>Clostridia</taxon>
        <taxon>Eubacteriales</taxon>
        <taxon>Clostridiaceae</taxon>
        <taxon>Anoxynatronum</taxon>
    </lineage>
</organism>
<evidence type="ECO:0000313" key="3">
    <source>
        <dbReference type="Proteomes" id="UP001158066"/>
    </source>
</evidence>
<dbReference type="InterPro" id="IPR050270">
    <property type="entry name" value="DegV_domain_contain"/>
</dbReference>
<keyword evidence="3" id="KW-1185">Reference proteome</keyword>
<dbReference type="PANTHER" id="PTHR33434:SF2">
    <property type="entry name" value="FATTY ACID-BINDING PROTEIN TM_1468"/>
    <property type="match status" value="1"/>
</dbReference>
<keyword evidence="1" id="KW-0446">Lipid-binding</keyword>
<dbReference type="InterPro" id="IPR003797">
    <property type="entry name" value="DegV"/>
</dbReference>
<dbReference type="InterPro" id="IPR043168">
    <property type="entry name" value="DegV_C"/>
</dbReference>
<reference evidence="2" key="1">
    <citation type="submission" date="2017-05" db="EMBL/GenBank/DDBJ databases">
        <authorList>
            <person name="Varghese N."/>
            <person name="Submissions S."/>
        </authorList>
    </citation>
    <scope>NUCLEOTIDE SEQUENCE</scope>
    <source>
        <strain evidence="2">Su22</strain>
    </source>
</reference>
<evidence type="ECO:0000256" key="1">
    <source>
        <dbReference type="ARBA" id="ARBA00023121"/>
    </source>
</evidence>